<keyword evidence="2" id="KW-1185">Reference proteome</keyword>
<evidence type="ECO:0000313" key="1">
    <source>
        <dbReference type="EMBL" id="GAV23581.1"/>
    </source>
</evidence>
<evidence type="ECO:0000313" key="2">
    <source>
        <dbReference type="Proteomes" id="UP000187485"/>
    </source>
</evidence>
<dbReference type="STRING" id="870242.cpu_20910"/>
<proteinExistence type="predicted"/>
<protein>
    <submittedName>
        <fullName evidence="1">Uncharacterized protein</fullName>
    </submittedName>
</protein>
<reference evidence="2" key="1">
    <citation type="submission" date="2016-12" db="EMBL/GenBank/DDBJ databases">
        <title>Draft Genome Sequences od Carboxydothermus pertinax and islandicus, Hydrogenogenic Carboxydotrophic Bacteria.</title>
        <authorList>
            <person name="Fukuyama Y."/>
            <person name="Ohmae K."/>
            <person name="Yoneda Y."/>
            <person name="Yoshida T."/>
            <person name="Sako Y."/>
        </authorList>
    </citation>
    <scope>NUCLEOTIDE SEQUENCE [LARGE SCALE GENOMIC DNA]</scope>
    <source>
        <strain evidence="2">Ug1</strain>
    </source>
</reference>
<name>A0A1L8CXI0_9THEO</name>
<comment type="caution">
    <text evidence="1">The sequence shown here is derived from an EMBL/GenBank/DDBJ whole genome shotgun (WGS) entry which is preliminary data.</text>
</comment>
<dbReference type="AlphaFoldDB" id="A0A1L8CXI0"/>
<sequence length="45" mass="5137">MWSVVRAVVYFIFNLPAGVGHATIKHVKLPLDLGMLREVRYIIRG</sequence>
<accession>A0A1L8CXI0</accession>
<organism evidence="1 2">
    <name type="scientific">Carboxydothermus pertinax</name>
    <dbReference type="NCBI Taxonomy" id="870242"/>
    <lineage>
        <taxon>Bacteria</taxon>
        <taxon>Bacillati</taxon>
        <taxon>Bacillota</taxon>
        <taxon>Clostridia</taxon>
        <taxon>Thermoanaerobacterales</taxon>
        <taxon>Thermoanaerobacteraceae</taxon>
        <taxon>Carboxydothermus</taxon>
    </lineage>
</organism>
<gene>
    <name evidence="1" type="ORF">cpu_20910</name>
</gene>
<dbReference type="EMBL" id="BDJK01000055">
    <property type="protein sequence ID" value="GAV23581.1"/>
    <property type="molecule type" value="Genomic_DNA"/>
</dbReference>
<dbReference type="Proteomes" id="UP000187485">
    <property type="component" value="Unassembled WGS sequence"/>
</dbReference>